<dbReference type="InterPro" id="IPR004119">
    <property type="entry name" value="EcKL"/>
</dbReference>
<evidence type="ECO:0000313" key="2">
    <source>
        <dbReference type="Proteomes" id="UP000198406"/>
    </source>
</evidence>
<dbReference type="Proteomes" id="UP000198406">
    <property type="component" value="Unassembled WGS sequence"/>
</dbReference>
<dbReference type="InParanoid" id="A0A1Z5JQX0"/>
<accession>A0A1Z5JQX0</accession>
<dbReference type="OrthoDB" id="411145at2759"/>
<gene>
    <name evidence="1" type="ORF">FisN_3Hh348</name>
</gene>
<organism evidence="1 2">
    <name type="scientific">Fistulifera solaris</name>
    <name type="common">Oleaginous diatom</name>
    <dbReference type="NCBI Taxonomy" id="1519565"/>
    <lineage>
        <taxon>Eukaryota</taxon>
        <taxon>Sar</taxon>
        <taxon>Stramenopiles</taxon>
        <taxon>Ochrophyta</taxon>
        <taxon>Bacillariophyta</taxon>
        <taxon>Bacillariophyceae</taxon>
        <taxon>Bacillariophycidae</taxon>
        <taxon>Naviculales</taxon>
        <taxon>Naviculaceae</taxon>
        <taxon>Fistulifera</taxon>
    </lineage>
</organism>
<dbReference type="InterPro" id="IPR011009">
    <property type="entry name" value="Kinase-like_dom_sf"/>
</dbReference>
<dbReference type="EMBL" id="BDSP01000102">
    <property type="protein sequence ID" value="GAX16171.1"/>
    <property type="molecule type" value="Genomic_DNA"/>
</dbReference>
<dbReference type="Gene3D" id="3.90.1200.10">
    <property type="match status" value="1"/>
</dbReference>
<reference evidence="1 2" key="1">
    <citation type="journal article" date="2015" name="Plant Cell">
        <title>Oil accumulation by the oleaginous diatom Fistulifera solaris as revealed by the genome and transcriptome.</title>
        <authorList>
            <person name="Tanaka T."/>
            <person name="Maeda Y."/>
            <person name="Veluchamy A."/>
            <person name="Tanaka M."/>
            <person name="Abida H."/>
            <person name="Marechal E."/>
            <person name="Bowler C."/>
            <person name="Muto M."/>
            <person name="Sunaga Y."/>
            <person name="Tanaka M."/>
            <person name="Yoshino T."/>
            <person name="Taniguchi T."/>
            <person name="Fukuda Y."/>
            <person name="Nemoto M."/>
            <person name="Matsumoto M."/>
            <person name="Wong P.S."/>
            <person name="Aburatani S."/>
            <person name="Fujibuchi W."/>
        </authorList>
    </citation>
    <scope>NUCLEOTIDE SEQUENCE [LARGE SCALE GENOMIC DNA]</scope>
    <source>
        <strain evidence="1 2">JPCC DA0580</strain>
    </source>
</reference>
<dbReference type="Pfam" id="PF02958">
    <property type="entry name" value="EcKL"/>
    <property type="match status" value="1"/>
</dbReference>
<name>A0A1Z5JQX0_FISSO</name>
<evidence type="ECO:0000313" key="1">
    <source>
        <dbReference type="EMBL" id="GAX16171.1"/>
    </source>
</evidence>
<dbReference type="PANTHER" id="PTHR11012">
    <property type="entry name" value="PROTEIN KINASE-LIKE DOMAIN-CONTAINING"/>
    <property type="match status" value="1"/>
</dbReference>
<dbReference type="PANTHER" id="PTHR11012:SF30">
    <property type="entry name" value="PROTEIN KINASE-LIKE DOMAIN-CONTAINING"/>
    <property type="match status" value="1"/>
</dbReference>
<dbReference type="SUPFAM" id="SSF56112">
    <property type="entry name" value="Protein kinase-like (PK-like)"/>
    <property type="match status" value="1"/>
</dbReference>
<dbReference type="AlphaFoldDB" id="A0A1Z5JQX0"/>
<evidence type="ECO:0008006" key="3">
    <source>
        <dbReference type="Google" id="ProtNLM"/>
    </source>
</evidence>
<keyword evidence="2" id="KW-1185">Reference proteome</keyword>
<sequence>MGKKSKPLDGAVPNMPIASAVERKDTIAMQSILLQALPVARSVEDVVIETTSGKAFTGGRSTPVYKVSGTVRKENGTAVRRSFVVKWVRLPDDKSEKTMTRRESYAVERRFYENAAIQERLRNAALTIPKVLASDRGSSFCILMNDLTANYPRHPDRMSLPEAAGALRWIATFHACFWGDSFPHVLWDRGAFWTQTCSVQGIAVAWVATHQFIESKYSQYVTSRTRTVGHRLQTAGPAIAHFLTEYAHNRNYRTVIHGDYKAANLFFDAENAAAIDFQYAGGGVGAEDVAYLIYPDAFGDWFGHEEMLLQIYHETLVTQLVLQRKGGPSTLPFETFLKFYELARLDMTRHWLCQGWIASTEGEAKLVGALERALDEIDGGSVLFNGDDDYKAALHRFVFGS</sequence>
<comment type="caution">
    <text evidence="1">The sequence shown here is derived from an EMBL/GenBank/DDBJ whole genome shotgun (WGS) entry which is preliminary data.</text>
</comment>
<protein>
    <recommendedName>
        <fullName evidence="3">CHK kinase-like domain-containing protein</fullName>
    </recommendedName>
</protein>
<proteinExistence type="predicted"/>